<reference evidence="1" key="1">
    <citation type="submission" date="2022-07" db="EMBL/GenBank/DDBJ databases">
        <authorList>
            <person name="Li W.-J."/>
            <person name="Deng Q.-Q."/>
        </authorList>
    </citation>
    <scope>NUCLEOTIDE SEQUENCE</scope>
    <source>
        <strain evidence="1">SYSU M60031</strain>
    </source>
</reference>
<proteinExistence type="predicted"/>
<sequence>MKHFYDSKEVMKLLDLGCLRTAQMRVQSLNQELSEKGYWIERGKVPIKFFHEKYPYIEHQKMSEQ</sequence>
<gene>
    <name evidence="1" type="ORF">NK662_14265</name>
</gene>
<dbReference type="AlphaFoldDB" id="A0AA41X6H1"/>
<name>A0AA41X6H1_9BACI</name>
<comment type="caution">
    <text evidence="1">The sequence shown here is derived from an EMBL/GenBank/DDBJ whole genome shotgun (WGS) entry which is preliminary data.</text>
</comment>
<dbReference type="EMBL" id="JANCLT010000007">
    <property type="protein sequence ID" value="MCP8969692.1"/>
    <property type="molecule type" value="Genomic_DNA"/>
</dbReference>
<evidence type="ECO:0000313" key="2">
    <source>
        <dbReference type="Proteomes" id="UP001156102"/>
    </source>
</evidence>
<evidence type="ECO:0000313" key="1">
    <source>
        <dbReference type="EMBL" id="MCP8969692.1"/>
    </source>
</evidence>
<keyword evidence="2" id="KW-1185">Reference proteome</keyword>
<organism evidence="1 2">
    <name type="scientific">Ectobacillus ponti</name>
    <dbReference type="NCBI Taxonomy" id="2961894"/>
    <lineage>
        <taxon>Bacteria</taxon>
        <taxon>Bacillati</taxon>
        <taxon>Bacillota</taxon>
        <taxon>Bacilli</taxon>
        <taxon>Bacillales</taxon>
        <taxon>Bacillaceae</taxon>
        <taxon>Ectobacillus</taxon>
    </lineage>
</organism>
<accession>A0AA41X6H1</accession>
<dbReference type="RefSeq" id="WP_254759613.1">
    <property type="nucleotide sequence ID" value="NZ_JANCLT010000007.1"/>
</dbReference>
<dbReference type="Proteomes" id="UP001156102">
    <property type="component" value="Unassembled WGS sequence"/>
</dbReference>
<protein>
    <submittedName>
        <fullName evidence="1">Uncharacterized protein</fullName>
    </submittedName>
</protein>